<feature type="transmembrane region" description="Helical" evidence="8">
    <location>
        <begin position="80"/>
        <end position="97"/>
    </location>
</feature>
<keyword evidence="6 8" id="KW-1133">Transmembrane helix</keyword>
<feature type="transmembrane region" description="Helical" evidence="8">
    <location>
        <begin position="209"/>
        <end position="233"/>
    </location>
</feature>
<dbReference type="SUPFAM" id="SSF81345">
    <property type="entry name" value="ABC transporter involved in vitamin B12 uptake, BtuC"/>
    <property type="match status" value="1"/>
</dbReference>
<feature type="transmembrane region" description="Helical" evidence="8">
    <location>
        <begin position="328"/>
        <end position="347"/>
    </location>
</feature>
<feature type="transmembrane region" description="Helical" evidence="8">
    <location>
        <begin position="168"/>
        <end position="189"/>
    </location>
</feature>
<dbReference type="Pfam" id="PF01032">
    <property type="entry name" value="FecCD"/>
    <property type="match status" value="1"/>
</dbReference>
<dbReference type="InterPro" id="IPR000522">
    <property type="entry name" value="ABC_transptr_permease_BtuC"/>
</dbReference>
<comment type="caution">
    <text evidence="9">The sequence shown here is derived from an EMBL/GenBank/DDBJ whole genome shotgun (WGS) entry which is preliminary data.</text>
</comment>
<feature type="transmembrane region" description="Helical" evidence="8">
    <location>
        <begin position="259"/>
        <end position="286"/>
    </location>
</feature>
<evidence type="ECO:0000313" key="9">
    <source>
        <dbReference type="EMBL" id="MCO6394393.1"/>
    </source>
</evidence>
<dbReference type="AlphaFoldDB" id="A0AAW5HVD1"/>
<dbReference type="PANTHER" id="PTHR30472:SF67">
    <property type="entry name" value="PERMEASE OF ABC TRANSPORTER-RELATED"/>
    <property type="match status" value="1"/>
</dbReference>
<protein>
    <submittedName>
        <fullName evidence="9">Iron ABC transporter permease</fullName>
    </submittedName>
</protein>
<evidence type="ECO:0000256" key="1">
    <source>
        <dbReference type="ARBA" id="ARBA00004651"/>
    </source>
</evidence>
<keyword evidence="7 8" id="KW-0472">Membrane</keyword>
<evidence type="ECO:0000256" key="2">
    <source>
        <dbReference type="ARBA" id="ARBA00007935"/>
    </source>
</evidence>
<keyword evidence="5 8" id="KW-0812">Transmembrane</keyword>
<comment type="subcellular location">
    <subcellularLocation>
        <location evidence="1">Cell membrane</location>
        <topology evidence="1">Multi-pass membrane protein</topology>
    </subcellularLocation>
</comment>
<sequence>MRTEHADILGFRKHRMKATAWAIGLSAALVFTFIMCVGYGSVPVAPSETLNIISHHFFGTPLEVEPVKNTIVWDIRMPRAVLGMFVGAGLSIAGAILQTLVRNMLADPYIIGINGGASTGAALAILFGAGAAFGDYALQGSAFLGAIAASFVLYAVARSQGRLTSIRLLMAGVALGYALSAITSFLIFASGDAEGSRSVMFWLLGSLGLASWDLSLLITVIVVLFSLIVAVIWGRNLDALGIGDETALTAGINPERFRLAMLVVACLLVGAIVAMAGSISFVGLVIPHLARRAVGGAHRTMLPIAGLLGAVLLMWADIGARMLLAPRELSIGIITALVGAPFLLILVRNMRAAS</sequence>
<feature type="transmembrane region" description="Helical" evidence="8">
    <location>
        <begin position="20"/>
        <end position="42"/>
    </location>
</feature>
<dbReference type="FunFam" id="1.10.3470.10:FF:000001">
    <property type="entry name" value="Vitamin B12 ABC transporter permease BtuC"/>
    <property type="match status" value="1"/>
</dbReference>
<feature type="transmembrane region" description="Helical" evidence="8">
    <location>
        <begin position="136"/>
        <end position="156"/>
    </location>
</feature>
<evidence type="ECO:0000256" key="6">
    <source>
        <dbReference type="ARBA" id="ARBA00022989"/>
    </source>
</evidence>
<feature type="transmembrane region" description="Helical" evidence="8">
    <location>
        <begin position="109"/>
        <end position="130"/>
    </location>
</feature>
<dbReference type="RefSeq" id="WP_252931269.1">
    <property type="nucleotide sequence ID" value="NZ_JAEUWV010000005.1"/>
</dbReference>
<organism evidence="9 10">
    <name type="scientific">Corynebacterium lipophilum</name>
    <dbReference type="NCBI Taxonomy" id="2804918"/>
    <lineage>
        <taxon>Bacteria</taxon>
        <taxon>Bacillati</taxon>
        <taxon>Actinomycetota</taxon>
        <taxon>Actinomycetes</taxon>
        <taxon>Mycobacteriales</taxon>
        <taxon>Corynebacteriaceae</taxon>
        <taxon>Corynebacterium</taxon>
    </lineage>
</organism>
<keyword evidence="3" id="KW-0813">Transport</keyword>
<feature type="transmembrane region" description="Helical" evidence="8">
    <location>
        <begin position="298"/>
        <end position="316"/>
    </location>
</feature>
<dbReference type="EMBL" id="JAEUWV010000005">
    <property type="protein sequence ID" value="MCO6394393.1"/>
    <property type="molecule type" value="Genomic_DNA"/>
</dbReference>
<dbReference type="GO" id="GO:0022857">
    <property type="term" value="F:transmembrane transporter activity"/>
    <property type="evidence" value="ECO:0007669"/>
    <property type="project" value="InterPro"/>
</dbReference>
<reference evidence="9 10" key="1">
    <citation type="submission" date="2021-01" db="EMBL/GenBank/DDBJ databases">
        <title>Identification and Characterization of Corynebacterium sp.</title>
        <authorList>
            <person name="Luo Q."/>
            <person name="Qu P."/>
            <person name="Chen Q."/>
        </authorList>
    </citation>
    <scope>NUCLEOTIDE SEQUENCE [LARGE SCALE GENOMIC DNA]</scope>
    <source>
        <strain evidence="9 10">MC-18</strain>
    </source>
</reference>
<evidence type="ECO:0000256" key="3">
    <source>
        <dbReference type="ARBA" id="ARBA00022448"/>
    </source>
</evidence>
<proteinExistence type="inferred from homology"/>
<dbReference type="GO" id="GO:0005886">
    <property type="term" value="C:plasma membrane"/>
    <property type="evidence" value="ECO:0007669"/>
    <property type="project" value="UniProtKB-SubCell"/>
</dbReference>
<dbReference type="Gene3D" id="1.10.3470.10">
    <property type="entry name" value="ABC transporter involved in vitamin B12 uptake, BtuC"/>
    <property type="match status" value="1"/>
</dbReference>
<dbReference type="PANTHER" id="PTHR30472">
    <property type="entry name" value="FERRIC ENTEROBACTIN TRANSPORT SYSTEM PERMEASE PROTEIN"/>
    <property type="match status" value="1"/>
</dbReference>
<evidence type="ECO:0000256" key="4">
    <source>
        <dbReference type="ARBA" id="ARBA00022475"/>
    </source>
</evidence>
<gene>
    <name evidence="9" type="ORF">JMN37_05280</name>
</gene>
<name>A0AAW5HVD1_9CORY</name>
<evidence type="ECO:0000256" key="8">
    <source>
        <dbReference type="SAM" id="Phobius"/>
    </source>
</evidence>
<keyword evidence="10" id="KW-1185">Reference proteome</keyword>
<evidence type="ECO:0000256" key="7">
    <source>
        <dbReference type="ARBA" id="ARBA00023136"/>
    </source>
</evidence>
<keyword evidence="4" id="KW-1003">Cell membrane</keyword>
<accession>A0AAW5HVD1</accession>
<evidence type="ECO:0000256" key="5">
    <source>
        <dbReference type="ARBA" id="ARBA00022692"/>
    </source>
</evidence>
<dbReference type="CDD" id="cd06550">
    <property type="entry name" value="TM_ABC_iron-siderophores_like"/>
    <property type="match status" value="1"/>
</dbReference>
<evidence type="ECO:0000313" key="10">
    <source>
        <dbReference type="Proteomes" id="UP001205920"/>
    </source>
</evidence>
<dbReference type="Proteomes" id="UP001205920">
    <property type="component" value="Unassembled WGS sequence"/>
</dbReference>
<dbReference type="InterPro" id="IPR037294">
    <property type="entry name" value="ABC_BtuC-like"/>
</dbReference>
<comment type="similarity">
    <text evidence="2">Belongs to the binding-protein-dependent transport system permease family. FecCD subfamily.</text>
</comment>
<dbReference type="GO" id="GO:0033214">
    <property type="term" value="P:siderophore-iron import into cell"/>
    <property type="evidence" value="ECO:0007669"/>
    <property type="project" value="TreeGrafter"/>
</dbReference>